<dbReference type="KEGG" id="yrh:AABB31_15985"/>
<dbReference type="Proteomes" id="UP001470809">
    <property type="component" value="Chromosome"/>
</dbReference>
<keyword evidence="2" id="KW-1185">Reference proteome</keyword>
<gene>
    <name evidence="1" type="ORF">AABB31_15985</name>
</gene>
<proteinExistence type="predicted"/>
<evidence type="ECO:0000313" key="2">
    <source>
        <dbReference type="Proteomes" id="UP001470809"/>
    </source>
</evidence>
<protein>
    <submittedName>
        <fullName evidence="1">Uncharacterized protein</fullName>
    </submittedName>
</protein>
<evidence type="ECO:0000313" key="1">
    <source>
        <dbReference type="EMBL" id="WZU66528.2"/>
    </source>
</evidence>
<reference evidence="2" key="1">
    <citation type="submission" date="2024-04" db="EMBL/GenBank/DDBJ databases">
        <title>Phylogenomic analyses of a clade within the roseobacter group suggest taxonomic reassignments of species of the genera Aestuariivita, Citreicella, Loktanella, Nautella, Pelagibaca, Ruegeria, Thalassobius, Thiobacimonas and Tropicibacter, and the proposal o.</title>
        <authorList>
            <person name="Jeon C.O."/>
        </authorList>
    </citation>
    <scope>NUCLEOTIDE SEQUENCE [LARGE SCALE GENOMIC DNA]</scope>
    <source>
        <strain evidence="2">SS1-5</strain>
    </source>
</reference>
<dbReference type="EMBL" id="CP151767">
    <property type="protein sequence ID" value="WZU66528.2"/>
    <property type="molecule type" value="Genomic_DNA"/>
</dbReference>
<sequence length="470" mass="50096">MEPAAIAEPPVSDGVQTPQITVTPLDRASKDPIGLLPGTVTGLPRTMWSASPEDILVTLVRAERVDTLPAIQDFMKVLMLAEADPPLGAGPEGALFLARVDKLLDLAALDQAKALIEEATPDTPALFRRWFDVALLTGSEDDACDVIKNTPSIAPTYPARIFCLARNGDWSAAALTLNTHRVLGDINPQEEALLSRFLDPELYEDEPPLDPPDRVSPLTFRMHDAIGEPLITSTLPVAFAHADLRTTTAWKSQLEAVEKLARFDAISQNVLQDVYTARTPAASGGIWDRAEVFQTFDAAVATGDLAAIAQSLPPAWDAMRRARAEVPFAKLYGEPIYDLGLAGQAGEIAALVGFLSANYEDVALSAGAARANPFLAAIARGVPQEVAVSTPKELAIQSAFNGAPVPPVLQTLVDEGRLGEALLRAIAMFNAGFAGDSGAITDALALFRSVGLEDLARRASLQLMILERPT</sequence>
<accession>A0AAN0MJF8</accession>
<dbReference type="RefSeq" id="WP_373635422.1">
    <property type="nucleotide sequence ID" value="NZ_CP151767.2"/>
</dbReference>
<name>A0AAN0MJF8_9RHOB</name>
<dbReference type="AlphaFoldDB" id="A0AAN0MJF8"/>
<organism evidence="1 2">
    <name type="scientific">Yoonia rhodophyticola</name>
    <dbReference type="NCBI Taxonomy" id="3137370"/>
    <lineage>
        <taxon>Bacteria</taxon>
        <taxon>Pseudomonadati</taxon>
        <taxon>Pseudomonadota</taxon>
        <taxon>Alphaproteobacteria</taxon>
        <taxon>Rhodobacterales</taxon>
        <taxon>Paracoccaceae</taxon>
        <taxon>Yoonia</taxon>
    </lineage>
</organism>
<reference evidence="1 2" key="2">
    <citation type="submission" date="2024-08" db="EMBL/GenBank/DDBJ databases">
        <title>Phylogenomic analyses of a clade within the roseobacter group suggest taxonomic reassignments of species of the genera Aestuariivita, Citreicella, Loktanella, Nautella, Pelagibaca, Ruegeria, Thalassobius, Thiobacimonas and Tropicibacter, and the proposal o.</title>
        <authorList>
            <person name="Jeon C.O."/>
        </authorList>
    </citation>
    <scope>NUCLEOTIDE SEQUENCE [LARGE SCALE GENOMIC DNA]</scope>
    <source>
        <strain evidence="1 2">SS1-5</strain>
    </source>
</reference>